<dbReference type="OrthoDB" id="3223751at2759"/>
<keyword evidence="2" id="KW-1185">Reference proteome</keyword>
<dbReference type="Proteomes" id="UP000799118">
    <property type="component" value="Unassembled WGS sequence"/>
</dbReference>
<sequence length="112" mass="12880">LEGVSKDAFQQLLRVLTTIGCLEILSFSQWTLVLELADRYCMDSVRKHAIEKMQSVSDYDPADKVVAARRFDIIEWLAPSFNEILRRPKSLDQRDVDLLGLETVLRLASIRE</sequence>
<evidence type="ECO:0000313" key="1">
    <source>
        <dbReference type="EMBL" id="KAE9383603.1"/>
    </source>
</evidence>
<gene>
    <name evidence="1" type="ORF">BT96DRAFT_761507</name>
</gene>
<feature type="non-terminal residue" evidence="1">
    <location>
        <position position="112"/>
    </location>
</feature>
<evidence type="ECO:0000313" key="2">
    <source>
        <dbReference type="Proteomes" id="UP000799118"/>
    </source>
</evidence>
<reference evidence="1" key="1">
    <citation type="journal article" date="2019" name="Environ. Microbiol.">
        <title>Fungal ecological strategies reflected in gene transcription - a case study of two litter decomposers.</title>
        <authorList>
            <person name="Barbi F."/>
            <person name="Kohler A."/>
            <person name="Barry K."/>
            <person name="Baskaran P."/>
            <person name="Daum C."/>
            <person name="Fauchery L."/>
            <person name="Ihrmark K."/>
            <person name="Kuo A."/>
            <person name="LaButti K."/>
            <person name="Lipzen A."/>
            <person name="Morin E."/>
            <person name="Grigoriev I.V."/>
            <person name="Henrissat B."/>
            <person name="Lindahl B."/>
            <person name="Martin F."/>
        </authorList>
    </citation>
    <scope>NUCLEOTIDE SEQUENCE</scope>
    <source>
        <strain evidence="1">JB14</strain>
    </source>
</reference>
<accession>A0A6A4GE05</accession>
<dbReference type="EMBL" id="ML770392">
    <property type="protein sequence ID" value="KAE9383603.1"/>
    <property type="molecule type" value="Genomic_DNA"/>
</dbReference>
<protein>
    <recommendedName>
        <fullName evidence="3">BTB domain-containing protein</fullName>
    </recommendedName>
</protein>
<dbReference type="AlphaFoldDB" id="A0A6A4GE05"/>
<name>A0A6A4GE05_9AGAR</name>
<proteinExistence type="predicted"/>
<organism evidence="1 2">
    <name type="scientific">Gymnopus androsaceus JB14</name>
    <dbReference type="NCBI Taxonomy" id="1447944"/>
    <lineage>
        <taxon>Eukaryota</taxon>
        <taxon>Fungi</taxon>
        <taxon>Dikarya</taxon>
        <taxon>Basidiomycota</taxon>
        <taxon>Agaricomycotina</taxon>
        <taxon>Agaricomycetes</taxon>
        <taxon>Agaricomycetidae</taxon>
        <taxon>Agaricales</taxon>
        <taxon>Marasmiineae</taxon>
        <taxon>Omphalotaceae</taxon>
        <taxon>Gymnopus</taxon>
    </lineage>
</organism>
<evidence type="ECO:0008006" key="3">
    <source>
        <dbReference type="Google" id="ProtNLM"/>
    </source>
</evidence>
<feature type="non-terminal residue" evidence="1">
    <location>
        <position position="1"/>
    </location>
</feature>